<dbReference type="GO" id="GO:0005886">
    <property type="term" value="C:plasma membrane"/>
    <property type="evidence" value="ECO:0007669"/>
    <property type="project" value="UniProtKB-SubCell"/>
</dbReference>
<feature type="domain" description="RCK N-terminal" evidence="3">
    <location>
        <begin position="109"/>
        <end position="226"/>
    </location>
</feature>
<evidence type="ECO:0000313" key="4">
    <source>
        <dbReference type="EMBL" id="TDR71602.1"/>
    </source>
</evidence>
<dbReference type="SUPFAM" id="SSF51735">
    <property type="entry name" value="NAD(P)-binding Rossmann-fold domains"/>
    <property type="match status" value="1"/>
</dbReference>
<dbReference type="Gene3D" id="3.40.50.720">
    <property type="entry name" value="NAD(P)-binding Rossmann-like Domain"/>
    <property type="match status" value="1"/>
</dbReference>
<dbReference type="GO" id="GO:0034220">
    <property type="term" value="P:monoatomic ion transmembrane transport"/>
    <property type="evidence" value="ECO:0007669"/>
    <property type="project" value="UniProtKB-KW"/>
</dbReference>
<keyword evidence="4" id="KW-0407">Ion channel</keyword>
<dbReference type="InterPro" id="IPR013099">
    <property type="entry name" value="K_chnl_dom"/>
</dbReference>
<dbReference type="Pfam" id="PF02254">
    <property type="entry name" value="TrkA_N"/>
    <property type="match status" value="1"/>
</dbReference>
<dbReference type="RefSeq" id="WP_133683763.1">
    <property type="nucleotide sequence ID" value="NZ_SNZP01000018.1"/>
</dbReference>
<dbReference type="AlphaFoldDB" id="A0A4V3DUF6"/>
<dbReference type="Gene3D" id="1.10.287.70">
    <property type="match status" value="1"/>
</dbReference>
<dbReference type="Proteomes" id="UP000295611">
    <property type="component" value="Unassembled WGS sequence"/>
</dbReference>
<dbReference type="InterPro" id="IPR036291">
    <property type="entry name" value="NAD(P)-bd_dom_sf"/>
</dbReference>
<comment type="caution">
    <text evidence="4">The sequence shown here is derived from an EMBL/GenBank/DDBJ whole genome shotgun (WGS) entry which is preliminary data.</text>
</comment>
<sequence>MRKKFTRKLLYLLGLLLATLLAGTLGYTLIEGWSVLDSLFMTVITLSTIGYGEVHPLDTGGRIFTILLIVLGTGVVGYGISSLTLMLFQGDLPLYLKRKKMEKVIARFSGHVILCGLSRTGLYTLEEIERSGHQVVVIERNDAIANQLEARGVPYIVGDATQDANLLAAGIDQAQAIITCLTSDAENAFVIVTAKSLNPAITTISKAENESTRKKLTAVGADKVVVPSMLGGMSMANSVLRPETQRFFETLHNRYPDTFKAEIITTEEQWDGQPLQDYQAAQGGRLLIVALEHPGEEVQFGPGPDTLLKTGTAIMIIRNR</sequence>
<dbReference type="PANTHER" id="PTHR43833">
    <property type="entry name" value="POTASSIUM CHANNEL PROTEIN 2-RELATED-RELATED"/>
    <property type="match status" value="1"/>
</dbReference>
<dbReference type="PANTHER" id="PTHR43833:SF9">
    <property type="entry name" value="POTASSIUM CHANNEL PROTEIN YUGO-RELATED"/>
    <property type="match status" value="1"/>
</dbReference>
<accession>A0A4V3DUF6</accession>
<dbReference type="Pfam" id="PF07885">
    <property type="entry name" value="Ion_trans_2"/>
    <property type="match status" value="1"/>
</dbReference>
<evidence type="ECO:0000259" key="3">
    <source>
        <dbReference type="PROSITE" id="PS51201"/>
    </source>
</evidence>
<dbReference type="GO" id="GO:0006813">
    <property type="term" value="P:potassium ion transport"/>
    <property type="evidence" value="ECO:0007669"/>
    <property type="project" value="InterPro"/>
</dbReference>
<keyword evidence="2" id="KW-0812">Transmembrane</keyword>
<dbReference type="OrthoDB" id="9781411at2"/>
<proteinExistence type="predicted"/>
<dbReference type="InterPro" id="IPR050721">
    <property type="entry name" value="Trk_Ktr_HKT_K-transport"/>
</dbReference>
<keyword evidence="4" id="KW-0406">Ion transport</keyword>
<dbReference type="PROSITE" id="PS51201">
    <property type="entry name" value="RCK_N"/>
    <property type="match status" value="1"/>
</dbReference>
<dbReference type="InterPro" id="IPR003148">
    <property type="entry name" value="RCK_N"/>
</dbReference>
<evidence type="ECO:0000313" key="5">
    <source>
        <dbReference type="Proteomes" id="UP000295611"/>
    </source>
</evidence>
<comment type="subcellular location">
    <subcellularLocation>
        <location evidence="1">Cell membrane</location>
        <topology evidence="1">Multi-pass membrane protein</topology>
    </subcellularLocation>
</comment>
<feature type="transmembrane region" description="Helical" evidence="2">
    <location>
        <begin position="63"/>
        <end position="88"/>
    </location>
</feature>
<keyword evidence="2" id="KW-0472">Membrane</keyword>
<protein>
    <submittedName>
        <fullName evidence="4">Voltage-gated potassium channel</fullName>
    </submittedName>
</protein>
<organism evidence="4 5">
    <name type="scientific">Paludibacterium purpuratum</name>
    <dbReference type="NCBI Taxonomy" id="1144873"/>
    <lineage>
        <taxon>Bacteria</taxon>
        <taxon>Pseudomonadati</taxon>
        <taxon>Pseudomonadota</taxon>
        <taxon>Betaproteobacteria</taxon>
        <taxon>Neisseriales</taxon>
        <taxon>Chromobacteriaceae</taxon>
        <taxon>Paludibacterium</taxon>
    </lineage>
</organism>
<gene>
    <name evidence="4" type="ORF">DFP86_11813</name>
</gene>
<dbReference type="EMBL" id="SNZP01000018">
    <property type="protein sequence ID" value="TDR71602.1"/>
    <property type="molecule type" value="Genomic_DNA"/>
</dbReference>
<keyword evidence="4" id="KW-0813">Transport</keyword>
<keyword evidence="5" id="KW-1185">Reference proteome</keyword>
<keyword evidence="2" id="KW-1133">Transmembrane helix</keyword>
<evidence type="ECO:0000256" key="2">
    <source>
        <dbReference type="SAM" id="Phobius"/>
    </source>
</evidence>
<dbReference type="SUPFAM" id="SSF81324">
    <property type="entry name" value="Voltage-gated potassium channels"/>
    <property type="match status" value="1"/>
</dbReference>
<name>A0A4V3DUF6_9NEIS</name>
<evidence type="ECO:0000256" key="1">
    <source>
        <dbReference type="ARBA" id="ARBA00004651"/>
    </source>
</evidence>
<reference evidence="4 5" key="1">
    <citation type="submission" date="2019-03" db="EMBL/GenBank/DDBJ databases">
        <title>Genomic Encyclopedia of Type Strains, Phase III (KMG-III): the genomes of soil and plant-associated and newly described type strains.</title>
        <authorList>
            <person name="Whitman W."/>
        </authorList>
    </citation>
    <scope>NUCLEOTIDE SEQUENCE [LARGE SCALE GENOMIC DNA]</scope>
    <source>
        <strain evidence="4 5">CECT 8976</strain>
    </source>
</reference>